<name>A0A6S5S4V9_9GAMM</name>
<evidence type="ECO:0000313" key="8">
    <source>
        <dbReference type="Proteomes" id="UP000515591"/>
    </source>
</evidence>
<dbReference type="GO" id="GO:0046872">
    <property type="term" value="F:metal ion binding"/>
    <property type="evidence" value="ECO:0007669"/>
    <property type="project" value="UniProtKB-KW"/>
</dbReference>
<dbReference type="CDD" id="cd01313">
    <property type="entry name" value="Met_dep_hydrolase_E"/>
    <property type="match status" value="1"/>
</dbReference>
<dbReference type="Pfam" id="PF01979">
    <property type="entry name" value="Amidohydro_1"/>
    <property type="match status" value="1"/>
</dbReference>
<evidence type="ECO:0000256" key="2">
    <source>
        <dbReference type="ARBA" id="ARBA00022723"/>
    </source>
</evidence>
<dbReference type="SUPFAM" id="SSF51338">
    <property type="entry name" value="Composite domain of metallo-dependent hydrolases"/>
    <property type="match status" value="1"/>
</dbReference>
<feature type="domain" description="Amidohydrolase-related" evidence="5">
    <location>
        <begin position="48"/>
        <end position="427"/>
    </location>
</feature>
<comment type="cofactor">
    <cofactor evidence="1">
        <name>Zn(2+)</name>
        <dbReference type="ChEBI" id="CHEBI:29105"/>
    </cofactor>
</comment>
<dbReference type="PANTHER" id="PTHR11271:SF48">
    <property type="entry name" value="AMIDOHYDROLASE-RELATED DOMAIN-CONTAINING PROTEIN"/>
    <property type="match status" value="1"/>
</dbReference>
<evidence type="ECO:0000259" key="6">
    <source>
        <dbReference type="Pfam" id="PF22429"/>
    </source>
</evidence>
<evidence type="ECO:0000256" key="4">
    <source>
        <dbReference type="ARBA" id="ARBA00022833"/>
    </source>
</evidence>
<dbReference type="InterPro" id="IPR055156">
    <property type="entry name" value="HutF-like_N"/>
</dbReference>
<dbReference type="InterPro" id="IPR032466">
    <property type="entry name" value="Metal_Hydrolase"/>
</dbReference>
<dbReference type="Gene3D" id="2.30.40.10">
    <property type="entry name" value="Urease, subunit C, domain 1"/>
    <property type="match status" value="1"/>
</dbReference>
<evidence type="ECO:0000313" key="7">
    <source>
        <dbReference type="EMBL" id="BBT19249.1"/>
    </source>
</evidence>
<dbReference type="Pfam" id="PF22429">
    <property type="entry name" value="HutF_N"/>
    <property type="match status" value="1"/>
</dbReference>
<protein>
    <submittedName>
        <fullName evidence="7">Formimidoylglutamate deiminase</fullName>
    </submittedName>
</protein>
<dbReference type="GO" id="GO:0005829">
    <property type="term" value="C:cytosol"/>
    <property type="evidence" value="ECO:0007669"/>
    <property type="project" value="TreeGrafter"/>
</dbReference>
<dbReference type="Proteomes" id="UP000515591">
    <property type="component" value="Chromosome"/>
</dbReference>
<keyword evidence="4" id="KW-0862">Zinc</keyword>
<keyword evidence="3" id="KW-0378">Hydrolase</keyword>
<sequence>MPAFHAERALLPSGWARNVRFEVGASGLLEQVLPDAGSEGAERLHGPVLPGMPNLHSHAFQRAMAGLAEVAGNPNDSFWTWRELMYRLVGRLSPEQMEVIARQLYVEMLKAGYTAVAEFHYVHHDPAGRPYADPAELALCISRAARDSGIGLTLLPVLYSHAGFGGLPPNEGQRRFIHSTDSYLALQQRLREALPADQGLGLCFHSLRAVTPDQLATVLAAEDGARPIHIHIAEQQKEVDDCLAWSGRRPLQWLYEHAPVDPRWCLVHATHAEADEVQAMARSGAVAGLCLTTEANLGDGIFPAVDFLARGGRLGIGSDSHVSVSVVEELRWLEYGQRLRDLRRNRLYRPEQPQVGRTLFDAALAGGAQALGQPVGALAVGSRADWIVLDGTDPYLATAEGDALLNRWLFAGGDRQVRDVMVGGRWVVRNGHHPAEEATAWAFAEVLRTVLG</sequence>
<evidence type="ECO:0000256" key="1">
    <source>
        <dbReference type="ARBA" id="ARBA00001947"/>
    </source>
</evidence>
<dbReference type="InterPro" id="IPR051607">
    <property type="entry name" value="Metallo-dep_hydrolases"/>
</dbReference>
<dbReference type="NCBIfam" id="NF006681">
    <property type="entry name" value="PRK09229.1-2"/>
    <property type="match status" value="1"/>
</dbReference>
<dbReference type="InterPro" id="IPR006680">
    <property type="entry name" value="Amidohydro-rel"/>
</dbReference>
<evidence type="ECO:0000256" key="3">
    <source>
        <dbReference type="ARBA" id="ARBA00022801"/>
    </source>
</evidence>
<dbReference type="SUPFAM" id="SSF51556">
    <property type="entry name" value="Metallo-dependent hydrolases"/>
    <property type="match status" value="1"/>
</dbReference>
<dbReference type="EMBL" id="AP022213">
    <property type="protein sequence ID" value="BBT19249.1"/>
    <property type="molecule type" value="Genomic_DNA"/>
</dbReference>
<dbReference type="NCBIfam" id="NF006684">
    <property type="entry name" value="PRK09229.1-5"/>
    <property type="match status" value="1"/>
</dbReference>
<keyword evidence="2" id="KW-0479">Metal-binding</keyword>
<proteinExistence type="predicted"/>
<feature type="domain" description="Formimidoylglutamate deiminase N-terminal" evidence="6">
    <location>
        <begin position="1"/>
        <end position="46"/>
    </location>
</feature>
<accession>A0A6S5S4V9</accession>
<dbReference type="Gene3D" id="3.20.20.140">
    <property type="entry name" value="Metal-dependent hydrolases"/>
    <property type="match status" value="1"/>
</dbReference>
<dbReference type="PANTHER" id="PTHR11271">
    <property type="entry name" value="GUANINE DEAMINASE"/>
    <property type="match status" value="1"/>
</dbReference>
<dbReference type="GO" id="GO:0019239">
    <property type="term" value="F:deaminase activity"/>
    <property type="evidence" value="ECO:0007669"/>
    <property type="project" value="TreeGrafter"/>
</dbReference>
<evidence type="ECO:0000259" key="5">
    <source>
        <dbReference type="Pfam" id="PF01979"/>
    </source>
</evidence>
<dbReference type="InterPro" id="IPR010252">
    <property type="entry name" value="HutF"/>
</dbReference>
<organism evidence="7 8">
    <name type="scientific">Metapseudomonas otitidis</name>
    <dbReference type="NCBI Taxonomy" id="319939"/>
    <lineage>
        <taxon>Bacteria</taxon>
        <taxon>Pseudomonadati</taxon>
        <taxon>Pseudomonadota</taxon>
        <taxon>Gammaproteobacteria</taxon>
        <taxon>Pseudomonadales</taxon>
        <taxon>Pseudomonadaceae</taxon>
        <taxon>Metapseudomonas</taxon>
    </lineage>
</organism>
<gene>
    <name evidence="7" type="ORF">WP8S17C03_52980</name>
</gene>
<dbReference type="InterPro" id="IPR011059">
    <property type="entry name" value="Metal-dep_hydrolase_composite"/>
</dbReference>
<dbReference type="NCBIfam" id="TIGR02022">
    <property type="entry name" value="hutF"/>
    <property type="match status" value="1"/>
</dbReference>
<dbReference type="NCBIfam" id="NF006682">
    <property type="entry name" value="PRK09229.1-3"/>
    <property type="match status" value="1"/>
</dbReference>
<dbReference type="RefSeq" id="WP_182851227.1">
    <property type="nucleotide sequence ID" value="NZ_AP022213.1"/>
</dbReference>
<reference evidence="7 8" key="1">
    <citation type="submission" date="2019-12" db="EMBL/GenBank/DDBJ databases">
        <title>complete genome sequences of Pseudomonas otitidis str. WP8-S17-CRE-03 isolated from wastewater treatment plant effluent.</title>
        <authorList>
            <person name="Sekizuka T."/>
            <person name="Itokawa K."/>
            <person name="Yatsu K."/>
            <person name="Inamine Y."/>
            <person name="Kuroda M."/>
        </authorList>
    </citation>
    <scope>NUCLEOTIDE SEQUENCE [LARGE SCALE GENOMIC DNA]</scope>
    <source>
        <strain evidence="7 8">WP8-S17-CRE-03</strain>
    </source>
</reference>
<dbReference type="AlphaFoldDB" id="A0A6S5S4V9"/>